<reference evidence="3 4" key="1">
    <citation type="submission" date="2020-07" db="EMBL/GenBank/DDBJ databases">
        <authorList>
            <person name="Criscuolo A."/>
        </authorList>
    </citation>
    <scope>NUCLEOTIDE SEQUENCE [LARGE SCALE GENOMIC DNA]</scope>
    <source>
        <strain evidence="3">CIP111649</strain>
    </source>
</reference>
<evidence type="ECO:0000313" key="4">
    <source>
        <dbReference type="Proteomes" id="UP000589351"/>
    </source>
</evidence>
<feature type="chain" id="PRO_5038423449" description="YtkA-like domain-containing protein" evidence="1">
    <location>
        <begin position="20"/>
        <end position="137"/>
    </location>
</feature>
<organism evidence="3 4">
    <name type="scientific">Jeotgalicoccus meleagridis</name>
    <dbReference type="NCBI Taxonomy" id="2759181"/>
    <lineage>
        <taxon>Bacteria</taxon>
        <taxon>Bacillati</taxon>
        <taxon>Bacillota</taxon>
        <taxon>Bacilli</taxon>
        <taxon>Bacillales</taxon>
        <taxon>Staphylococcaceae</taxon>
        <taxon>Jeotgalicoccus</taxon>
    </lineage>
</organism>
<evidence type="ECO:0000256" key="1">
    <source>
        <dbReference type="SAM" id="SignalP"/>
    </source>
</evidence>
<dbReference type="Proteomes" id="UP000589351">
    <property type="component" value="Unassembled WGS sequence"/>
</dbReference>
<dbReference type="Pfam" id="PF13115">
    <property type="entry name" value="YtkA"/>
    <property type="match status" value="1"/>
</dbReference>
<protein>
    <recommendedName>
        <fullName evidence="2">YtkA-like domain-containing protein</fullName>
    </recommendedName>
</protein>
<keyword evidence="1" id="KW-0732">Signal</keyword>
<comment type="caution">
    <text evidence="3">The sequence shown here is derived from an EMBL/GenBank/DDBJ whole genome shotgun (WGS) entry which is preliminary data.</text>
</comment>
<accession>A0A6V7RPA2</accession>
<keyword evidence="4" id="KW-1185">Reference proteome</keyword>
<evidence type="ECO:0000313" key="3">
    <source>
        <dbReference type="EMBL" id="CAD2080328.1"/>
    </source>
</evidence>
<name>A0A6V7RPA2_9STAP</name>
<dbReference type="RefSeq" id="WP_185126407.1">
    <property type="nucleotide sequence ID" value="NZ_CAJEWD010000008.1"/>
</dbReference>
<dbReference type="AlphaFoldDB" id="A0A6V7RPA2"/>
<feature type="domain" description="YtkA-like" evidence="2">
    <location>
        <begin position="40"/>
        <end position="120"/>
    </location>
</feature>
<dbReference type="InterPro" id="IPR032693">
    <property type="entry name" value="YtkA-like_dom"/>
</dbReference>
<gene>
    <name evidence="3" type="ORF">JEODO184_01911</name>
</gene>
<dbReference type="EMBL" id="CAJEWD010000008">
    <property type="protein sequence ID" value="CAD2080328.1"/>
    <property type="molecule type" value="Genomic_DNA"/>
</dbReference>
<feature type="signal peptide" evidence="1">
    <location>
        <begin position="1"/>
        <end position="19"/>
    </location>
</feature>
<sequence>MKIKVGFMSLILLSGLTLAACSDEEMDHSEMNHDNPSSDEVRSLEVDLQAPESIKSGEEVQFVAHVTSNEEDVTDADSVMFEIISGEESLDMIEVDHSENGEYVLDYTFDEAGDYKVISHVDAFSLHTMPEEFVTVE</sequence>
<dbReference type="PROSITE" id="PS51257">
    <property type="entry name" value="PROKAR_LIPOPROTEIN"/>
    <property type="match status" value="1"/>
</dbReference>
<proteinExistence type="predicted"/>
<evidence type="ECO:0000259" key="2">
    <source>
        <dbReference type="Pfam" id="PF13115"/>
    </source>
</evidence>